<dbReference type="AlphaFoldDB" id="A0A1E8CML4"/>
<keyword evidence="3" id="KW-0175">Coiled coil</keyword>
<dbReference type="Proteomes" id="UP000175669">
    <property type="component" value="Unassembled WGS sequence"/>
</dbReference>
<comment type="similarity">
    <text evidence="2">Belongs to the membrane fusion protein (MFP) (TC 8.A.1) family.</text>
</comment>
<dbReference type="PANTHER" id="PTHR32347:SF14">
    <property type="entry name" value="EFFLUX SYSTEM COMPONENT YKNX-RELATED"/>
    <property type="match status" value="1"/>
</dbReference>
<keyword evidence="4" id="KW-0472">Membrane</keyword>
<evidence type="ECO:0000256" key="3">
    <source>
        <dbReference type="ARBA" id="ARBA00023054"/>
    </source>
</evidence>
<evidence type="ECO:0000256" key="2">
    <source>
        <dbReference type="ARBA" id="ARBA00009477"/>
    </source>
</evidence>
<dbReference type="InterPro" id="IPR050465">
    <property type="entry name" value="UPF0194_transport"/>
</dbReference>
<keyword evidence="7" id="KW-1185">Reference proteome</keyword>
<dbReference type="PANTHER" id="PTHR32347">
    <property type="entry name" value="EFFLUX SYSTEM COMPONENT YKNX-RELATED"/>
    <property type="match status" value="1"/>
</dbReference>
<dbReference type="InterPro" id="IPR058625">
    <property type="entry name" value="MdtA-like_BSH"/>
</dbReference>
<comment type="subcellular location">
    <subcellularLocation>
        <location evidence="1">Cell envelope</location>
    </subcellularLocation>
</comment>
<gene>
    <name evidence="6" type="ORF">PHACT_10545</name>
</gene>
<dbReference type="RefSeq" id="WP_070117739.1">
    <property type="nucleotide sequence ID" value="NZ_MASR01000001.1"/>
</dbReference>
<feature type="domain" description="Multidrug resistance protein MdtA-like barrel-sandwich hybrid" evidence="5">
    <location>
        <begin position="95"/>
        <end position="272"/>
    </location>
</feature>
<dbReference type="Pfam" id="PF25917">
    <property type="entry name" value="BSH_RND"/>
    <property type="match status" value="1"/>
</dbReference>
<dbReference type="Gene3D" id="2.40.50.100">
    <property type="match status" value="1"/>
</dbReference>
<dbReference type="SUPFAM" id="SSF111369">
    <property type="entry name" value="HlyD-like secretion proteins"/>
    <property type="match status" value="1"/>
</dbReference>
<evidence type="ECO:0000313" key="7">
    <source>
        <dbReference type="Proteomes" id="UP000175669"/>
    </source>
</evidence>
<keyword evidence="4" id="KW-0812">Transmembrane</keyword>
<organism evidence="6 7">
    <name type="scientific">Pseudohongiella acticola</name>
    <dbReference type="NCBI Taxonomy" id="1524254"/>
    <lineage>
        <taxon>Bacteria</taxon>
        <taxon>Pseudomonadati</taxon>
        <taxon>Pseudomonadota</taxon>
        <taxon>Gammaproteobacteria</taxon>
        <taxon>Pseudomonadales</taxon>
        <taxon>Pseudohongiellaceae</taxon>
        <taxon>Pseudohongiella</taxon>
    </lineage>
</organism>
<accession>A0A1E8CML4</accession>
<reference evidence="7" key="1">
    <citation type="submission" date="2016-07" db="EMBL/GenBank/DDBJ databases">
        <authorList>
            <person name="Florea S."/>
            <person name="Webb J.S."/>
            <person name="Jaromczyk J."/>
            <person name="Schardl C.L."/>
        </authorList>
    </citation>
    <scope>NUCLEOTIDE SEQUENCE [LARGE SCALE GENOMIC DNA]</scope>
    <source>
        <strain evidence="7">KCTC 42131</strain>
    </source>
</reference>
<comment type="caution">
    <text evidence="6">The sequence shown here is derived from an EMBL/GenBank/DDBJ whole genome shotgun (WGS) entry which is preliminary data.</text>
</comment>
<keyword evidence="4" id="KW-1133">Transmembrane helix</keyword>
<sequence>MTISDTSAQDVVLTPTTGRKKLIIITVISASLLLFAWLALPALQRWTQAQQSVSAERLRFAQVIRGDFVRDVTVQGRVVAAMSPTLFASQTGTITFNVDAGDEVEQGQVLATIDSPEMQNMLLQERSRLMSLQIEYDRQRIANQQEVLENTRAFDSAALALKAAQRELTRSELAIAQGAISSVDHERTRDNLDTARIMHKHAELDTELDNERLTFELQTRQLAVDQQELLVQDLSRQVEELAIVSPVSGIVGNLLVDQKTNVARNQAVLSVVDLSAFEIEVQVPENYVGDLAIGMLAEVRAGTQLQHATLVAVSPEIVDNQVSARLRFDERVPDGLRQNQRLSTRILLEEKQNVLMVQRGQFLESGSGRQAYRVINDIAYRTPIVIGATSLASVEILDGLNPGDTIIVSGTDAFDEADTVLINN</sequence>
<dbReference type="EMBL" id="MASR01000001">
    <property type="protein sequence ID" value="OFE13522.1"/>
    <property type="molecule type" value="Genomic_DNA"/>
</dbReference>
<dbReference type="Gene3D" id="1.10.287.470">
    <property type="entry name" value="Helix hairpin bin"/>
    <property type="match status" value="1"/>
</dbReference>
<name>A0A1E8CML4_9GAMM</name>
<dbReference type="GO" id="GO:0030313">
    <property type="term" value="C:cell envelope"/>
    <property type="evidence" value="ECO:0007669"/>
    <property type="project" value="UniProtKB-SubCell"/>
</dbReference>
<evidence type="ECO:0000256" key="4">
    <source>
        <dbReference type="SAM" id="Phobius"/>
    </source>
</evidence>
<dbReference type="OrthoDB" id="9806939at2"/>
<evidence type="ECO:0000313" key="6">
    <source>
        <dbReference type="EMBL" id="OFE13522.1"/>
    </source>
</evidence>
<feature type="transmembrane region" description="Helical" evidence="4">
    <location>
        <begin position="22"/>
        <end position="43"/>
    </location>
</feature>
<evidence type="ECO:0000259" key="5">
    <source>
        <dbReference type="Pfam" id="PF25917"/>
    </source>
</evidence>
<dbReference type="Gene3D" id="2.40.30.170">
    <property type="match status" value="1"/>
</dbReference>
<protein>
    <submittedName>
        <fullName evidence="6">Efflux transporter periplasmic adaptor subunit</fullName>
    </submittedName>
</protein>
<dbReference type="Gene3D" id="2.40.420.20">
    <property type="match status" value="1"/>
</dbReference>
<evidence type="ECO:0000256" key="1">
    <source>
        <dbReference type="ARBA" id="ARBA00004196"/>
    </source>
</evidence>
<dbReference type="STRING" id="1524254.PHACT_10545"/>
<proteinExistence type="inferred from homology"/>